<dbReference type="EMBL" id="JYDH01000005">
    <property type="protein sequence ID" value="KRY42034.1"/>
    <property type="molecule type" value="Genomic_DNA"/>
</dbReference>
<keyword evidence="2" id="KW-0812">Transmembrane</keyword>
<protein>
    <submittedName>
        <fullName evidence="3">PRKR-interacting protein 1-like protein</fullName>
    </submittedName>
</protein>
<evidence type="ECO:0000313" key="3">
    <source>
        <dbReference type="EMBL" id="KRY42034.1"/>
    </source>
</evidence>
<evidence type="ECO:0000256" key="2">
    <source>
        <dbReference type="SAM" id="Phobius"/>
    </source>
</evidence>
<keyword evidence="4" id="KW-1185">Reference proteome</keyword>
<accession>A0A0V1BYZ7</accession>
<keyword evidence="2" id="KW-1133">Transmembrane helix</keyword>
<evidence type="ECO:0000313" key="4">
    <source>
        <dbReference type="Proteomes" id="UP000054776"/>
    </source>
</evidence>
<evidence type="ECO:0000256" key="1">
    <source>
        <dbReference type="SAM" id="MobiDB-lite"/>
    </source>
</evidence>
<dbReference type="Proteomes" id="UP000054776">
    <property type="component" value="Unassembled WGS sequence"/>
</dbReference>
<dbReference type="GO" id="GO:0003725">
    <property type="term" value="F:double-stranded RNA binding"/>
    <property type="evidence" value="ECO:0007669"/>
    <property type="project" value="InterPro"/>
</dbReference>
<comment type="caution">
    <text evidence="3">The sequence shown here is derived from an EMBL/GenBank/DDBJ whole genome shotgun (WGS) entry which is preliminary data.</text>
</comment>
<gene>
    <name evidence="3" type="primary">prkrip1</name>
    <name evidence="3" type="ORF">T01_9272</name>
</gene>
<dbReference type="eggNOG" id="KOG4055">
    <property type="taxonomic scope" value="Eukaryota"/>
</dbReference>
<dbReference type="PANTHER" id="PTHR13507:SF0">
    <property type="entry name" value="PRKR-INTERACTING PROTEIN 1"/>
    <property type="match status" value="1"/>
</dbReference>
<dbReference type="AlphaFoldDB" id="A0A0V1BYZ7"/>
<name>A0A0V1BYZ7_TRISP</name>
<keyword evidence="2" id="KW-0472">Membrane</keyword>
<dbReference type="InterPro" id="IPR009548">
    <property type="entry name" value="Prkrip1"/>
</dbReference>
<dbReference type="PANTHER" id="PTHR13507">
    <property type="entry name" value="PRKR-INTERACTING PROTEIN 1"/>
    <property type="match status" value="1"/>
</dbReference>
<dbReference type="Pfam" id="PF06658">
    <property type="entry name" value="DUF1168"/>
    <property type="match status" value="1"/>
</dbReference>
<dbReference type="OrthoDB" id="10067079at2759"/>
<dbReference type="InParanoid" id="A0A0V1BYZ7"/>
<feature type="region of interest" description="Disordered" evidence="1">
    <location>
        <begin position="1"/>
        <end position="23"/>
    </location>
</feature>
<sequence>MNRRRFHKDDDDDDSYLRGAKTAMDEQRRRLEKLLQNIEKPAYIPEKPKEWKPEPPPEFVRNVVGSSAGAGSGEYHIYRNIRKKENERLQYIEQQAIKQTVLIPSGRAYQFWHVMFVSNASVHVLLMLVIIIFCCRFCCRVDEIFHYIADQATICAVRNKNLRIRLTMHDTGLLVGALVKMGMIPMPGYPITETIQIRIGCIRFVEKQAIANKERHKLKQYLPCMRHKCRFKLISRAVTAKDNENPILWNDWSKQTALDWPLLSEKELKSKFRGAFDFRTDTDKGIIEVRWFDNRLVTVMSTYLGIEPKSSDGVVKREK</sequence>
<dbReference type="GO" id="GO:0005730">
    <property type="term" value="C:nucleolus"/>
    <property type="evidence" value="ECO:0007669"/>
    <property type="project" value="TreeGrafter"/>
</dbReference>
<proteinExistence type="predicted"/>
<feature type="transmembrane region" description="Helical" evidence="2">
    <location>
        <begin position="111"/>
        <end position="133"/>
    </location>
</feature>
<dbReference type="STRING" id="6334.A0A0V1BYZ7"/>
<dbReference type="GO" id="GO:0004860">
    <property type="term" value="F:protein kinase inhibitor activity"/>
    <property type="evidence" value="ECO:0007669"/>
    <property type="project" value="TreeGrafter"/>
</dbReference>
<organism evidence="3 4">
    <name type="scientific">Trichinella spiralis</name>
    <name type="common">Trichina worm</name>
    <dbReference type="NCBI Taxonomy" id="6334"/>
    <lineage>
        <taxon>Eukaryota</taxon>
        <taxon>Metazoa</taxon>
        <taxon>Ecdysozoa</taxon>
        <taxon>Nematoda</taxon>
        <taxon>Enoplea</taxon>
        <taxon>Dorylaimia</taxon>
        <taxon>Trichinellida</taxon>
        <taxon>Trichinellidae</taxon>
        <taxon>Trichinella</taxon>
    </lineage>
</organism>
<reference evidence="3 4" key="1">
    <citation type="submission" date="2015-01" db="EMBL/GenBank/DDBJ databases">
        <title>Evolution of Trichinella species and genotypes.</title>
        <authorList>
            <person name="Korhonen P.K."/>
            <person name="Edoardo P."/>
            <person name="Giuseppe L.R."/>
            <person name="Gasser R.B."/>
        </authorList>
    </citation>
    <scope>NUCLEOTIDE SEQUENCE [LARGE SCALE GENOMIC DNA]</scope>
    <source>
        <strain evidence="3">ISS3</strain>
    </source>
</reference>
<dbReference type="GO" id="GO:0019901">
    <property type="term" value="F:protein kinase binding"/>
    <property type="evidence" value="ECO:0007669"/>
    <property type="project" value="TreeGrafter"/>
</dbReference>